<evidence type="ECO:0000313" key="7">
    <source>
        <dbReference type="Proteomes" id="UP000765507"/>
    </source>
</evidence>
<keyword evidence="1" id="KW-0732">Signal</keyword>
<proteinExistence type="predicted"/>
<evidence type="ECO:0000259" key="5">
    <source>
        <dbReference type="PROSITE" id="PS50287"/>
    </source>
</evidence>
<dbReference type="GO" id="GO:0005615">
    <property type="term" value="C:extracellular space"/>
    <property type="evidence" value="ECO:0007669"/>
    <property type="project" value="TreeGrafter"/>
</dbReference>
<dbReference type="EMBL" id="JAHGAV010001974">
    <property type="protein sequence ID" value="KAG6921531.1"/>
    <property type="molecule type" value="Genomic_DNA"/>
</dbReference>
<dbReference type="PANTHER" id="PTHR45817:SF2">
    <property type="entry name" value="LYSYL OXIDASE HOMOLOG 3"/>
    <property type="match status" value="1"/>
</dbReference>
<dbReference type="GO" id="GO:0004720">
    <property type="term" value="F:protein-lysine 6-oxidase activity"/>
    <property type="evidence" value="ECO:0007669"/>
    <property type="project" value="TreeGrafter"/>
</dbReference>
<reference evidence="6 7" key="1">
    <citation type="journal article" date="2020" name="G3 (Bethesda)">
        <title>Draft Genome of the Common Snapping Turtle, Chelydra serpentina, a Model for Phenotypic Plasticity in Reptiles.</title>
        <authorList>
            <person name="Das D."/>
            <person name="Singh S.K."/>
            <person name="Bierstedt J."/>
            <person name="Erickson A."/>
            <person name="Galli G.L.J."/>
            <person name="Crossley D.A. 2nd"/>
            <person name="Rhen T."/>
        </authorList>
    </citation>
    <scope>NUCLEOTIDE SEQUENCE [LARGE SCALE GENOMIC DNA]</scope>
    <source>
        <strain evidence="6">KW</strain>
    </source>
</reference>
<comment type="caution">
    <text evidence="3">Lacks conserved residue(s) required for the propagation of feature annotation.</text>
</comment>
<feature type="disulfide bond" evidence="3">
    <location>
        <begin position="113"/>
        <end position="123"/>
    </location>
</feature>
<evidence type="ECO:0000256" key="1">
    <source>
        <dbReference type="ARBA" id="ARBA00022729"/>
    </source>
</evidence>
<feature type="domain" description="SRCR" evidence="5">
    <location>
        <begin position="1"/>
        <end position="147"/>
    </location>
</feature>
<comment type="caution">
    <text evidence="6">The sequence shown here is derived from an EMBL/GenBank/DDBJ whole genome shotgun (WGS) entry which is preliminary data.</text>
</comment>
<dbReference type="PRINTS" id="PR00258">
    <property type="entry name" value="SPERACTRCPTR"/>
</dbReference>
<organism evidence="6 7">
    <name type="scientific">Chelydra serpentina</name>
    <name type="common">Snapping turtle</name>
    <name type="synonym">Testudo serpentina</name>
    <dbReference type="NCBI Taxonomy" id="8475"/>
    <lineage>
        <taxon>Eukaryota</taxon>
        <taxon>Metazoa</taxon>
        <taxon>Chordata</taxon>
        <taxon>Craniata</taxon>
        <taxon>Vertebrata</taxon>
        <taxon>Euteleostomi</taxon>
        <taxon>Archelosauria</taxon>
        <taxon>Testudinata</taxon>
        <taxon>Testudines</taxon>
        <taxon>Cryptodira</taxon>
        <taxon>Durocryptodira</taxon>
        <taxon>Americhelydia</taxon>
        <taxon>Chelydroidea</taxon>
        <taxon>Chelydridae</taxon>
        <taxon>Chelydra</taxon>
    </lineage>
</organism>
<dbReference type="InterPro" id="IPR001190">
    <property type="entry name" value="SRCR"/>
</dbReference>
<feature type="disulfide bond" evidence="3">
    <location>
        <begin position="210"/>
        <end position="271"/>
    </location>
</feature>
<dbReference type="Proteomes" id="UP000765507">
    <property type="component" value="Unassembled WGS sequence"/>
</dbReference>
<dbReference type="FunFam" id="3.10.250.10:FF:000001">
    <property type="entry name" value="Lysyl oxidase 4 isoform X1"/>
    <property type="match status" value="1"/>
</dbReference>
<protein>
    <submittedName>
        <fullName evidence="6">Lysyl oxidase -like protein 3B-like</fullName>
    </submittedName>
</protein>
<evidence type="ECO:0000313" key="6">
    <source>
        <dbReference type="EMBL" id="KAG6921531.1"/>
    </source>
</evidence>
<feature type="region of interest" description="Disordered" evidence="4">
    <location>
        <begin position="154"/>
        <end position="178"/>
    </location>
</feature>
<feature type="compositionally biased region" description="Low complexity" evidence="4">
    <location>
        <begin position="159"/>
        <end position="177"/>
    </location>
</feature>
<keyword evidence="7" id="KW-1185">Reference proteome</keyword>
<keyword evidence="2 3" id="KW-1015">Disulfide bond</keyword>
<dbReference type="GO" id="GO:0030199">
    <property type="term" value="P:collagen fibril organization"/>
    <property type="evidence" value="ECO:0007669"/>
    <property type="project" value="TreeGrafter"/>
</dbReference>
<dbReference type="PANTHER" id="PTHR45817">
    <property type="entry name" value="LYSYL OXIDASE-LIKE-RELATED"/>
    <property type="match status" value="1"/>
</dbReference>
<feature type="disulfide bond" evidence="3">
    <location>
        <begin position="241"/>
        <end position="251"/>
    </location>
</feature>
<evidence type="ECO:0000256" key="4">
    <source>
        <dbReference type="SAM" id="MobiDB-lite"/>
    </source>
</evidence>
<accession>A0A8T1RY49</accession>
<evidence type="ECO:0000256" key="2">
    <source>
        <dbReference type="ARBA" id="ARBA00023157"/>
    </source>
</evidence>
<dbReference type="AlphaFoldDB" id="A0A8T1RY49"/>
<dbReference type="PROSITE" id="PS00420">
    <property type="entry name" value="SRCR_1"/>
    <property type="match status" value="1"/>
</dbReference>
<dbReference type="SUPFAM" id="SSF56487">
    <property type="entry name" value="SRCR-like"/>
    <property type="match status" value="3"/>
</dbReference>
<feature type="non-terminal residue" evidence="6">
    <location>
        <position position="339"/>
    </location>
</feature>
<feature type="domain" description="SRCR" evidence="5">
    <location>
        <begin position="282"/>
        <end position="339"/>
    </location>
</feature>
<dbReference type="InterPro" id="IPR036772">
    <property type="entry name" value="SRCR-like_dom_sf"/>
</dbReference>
<dbReference type="OrthoDB" id="547291at2759"/>
<dbReference type="SMART" id="SM00202">
    <property type="entry name" value="SR"/>
    <property type="match status" value="2"/>
</dbReference>
<dbReference type="Gene3D" id="3.10.250.10">
    <property type="entry name" value="SRCR-like domain"/>
    <property type="match status" value="3"/>
</dbReference>
<feature type="domain" description="SRCR" evidence="5">
    <location>
        <begin position="172"/>
        <end position="272"/>
    </location>
</feature>
<dbReference type="GO" id="GO:0016020">
    <property type="term" value="C:membrane"/>
    <property type="evidence" value="ECO:0007669"/>
    <property type="project" value="InterPro"/>
</dbReference>
<name>A0A8T1RY49_CHESE</name>
<dbReference type="Pfam" id="PF00530">
    <property type="entry name" value="SRCR"/>
    <property type="match status" value="3"/>
</dbReference>
<dbReference type="PROSITE" id="PS50287">
    <property type="entry name" value="SRCR_2"/>
    <property type="match status" value="3"/>
</dbReference>
<feature type="disulfide bond" evidence="3">
    <location>
        <begin position="197"/>
        <end position="261"/>
    </location>
</feature>
<gene>
    <name evidence="6" type="ORF">G0U57_006834</name>
</gene>
<evidence type="ECO:0000256" key="3">
    <source>
        <dbReference type="PROSITE-ProRule" id="PRU00196"/>
    </source>
</evidence>
<sequence length="339" mass="37127">VVSGARKRLPVTEGVVEVRYKEGWAQICDEGWNHKNSRVVCGMMGFPAEKKVNRNFYKRLKRAAKIKSRAPGLGARLVSKARPKHKHREDFGVPKRLYLERQQLSYRLHSVACTGNEVHVSMCPLEFYKGNATGACKGGMPAVVSCMPGPLFTTGSAPKKQQQRQQQQGQRVRLKGGAKAGEGRVEVLKNSEWGTVCDDRWNLLTASVVCRELGFGSAKEALTGARMGQGMGPIHMNEVQCAGSETSLWRCPYKNITAEDCKHAEDAGVRCNIPYMGYETTIRLSGGRSRFEGRVEVALGTGSNGRPAWGLICGDGWGTLEAMVACRQLGLGFANHGLQ</sequence>
<dbReference type="InterPro" id="IPR050912">
    <property type="entry name" value="LOX-like_protein"/>
</dbReference>
<feature type="non-terminal residue" evidence="6">
    <location>
        <position position="1"/>
    </location>
</feature>
<dbReference type="GO" id="GO:0006954">
    <property type="term" value="P:inflammatory response"/>
    <property type="evidence" value="ECO:0007669"/>
    <property type="project" value="TreeGrafter"/>
</dbReference>